<name>A0ABW3BV16_9FLAO</name>
<evidence type="ECO:0000313" key="3">
    <source>
        <dbReference type="Proteomes" id="UP001597011"/>
    </source>
</evidence>
<dbReference type="InterPro" id="IPR021215">
    <property type="entry name" value="DUF2752"/>
</dbReference>
<keyword evidence="1" id="KW-0472">Membrane</keyword>
<evidence type="ECO:0000256" key="1">
    <source>
        <dbReference type="SAM" id="Phobius"/>
    </source>
</evidence>
<keyword evidence="3" id="KW-1185">Reference proteome</keyword>
<sequence length="94" mass="10626">MQSTDSYMLPCLNKKLFGFECMGCGMQRSVSLLFHGDFIAAFKMYPAIFTIIPLAIVIIVSLFIKFKYASKIINYLAIATVAIIIISFIIKKIY</sequence>
<keyword evidence="1" id="KW-0812">Transmembrane</keyword>
<dbReference type="Proteomes" id="UP001597011">
    <property type="component" value="Unassembled WGS sequence"/>
</dbReference>
<dbReference type="Pfam" id="PF10825">
    <property type="entry name" value="DUF2752"/>
    <property type="match status" value="1"/>
</dbReference>
<protein>
    <submittedName>
        <fullName evidence="2">DUF2752 domain-containing protein</fullName>
    </submittedName>
</protein>
<dbReference type="EMBL" id="JBHTIB010000012">
    <property type="protein sequence ID" value="MFD0836537.1"/>
    <property type="molecule type" value="Genomic_DNA"/>
</dbReference>
<reference evidence="3" key="1">
    <citation type="journal article" date="2019" name="Int. J. Syst. Evol. Microbiol.">
        <title>The Global Catalogue of Microorganisms (GCM) 10K type strain sequencing project: providing services to taxonomists for standard genome sequencing and annotation.</title>
        <authorList>
            <consortium name="The Broad Institute Genomics Platform"/>
            <consortium name="The Broad Institute Genome Sequencing Center for Infectious Disease"/>
            <person name="Wu L."/>
            <person name="Ma J."/>
        </authorList>
    </citation>
    <scope>NUCLEOTIDE SEQUENCE [LARGE SCALE GENOMIC DNA]</scope>
    <source>
        <strain evidence="3">CCUG 60529</strain>
    </source>
</reference>
<accession>A0ABW3BV16</accession>
<organism evidence="2 3">
    <name type="scientific">Mariniflexile aquimaris</name>
    <dbReference type="NCBI Taxonomy" id="881009"/>
    <lineage>
        <taxon>Bacteria</taxon>
        <taxon>Pseudomonadati</taxon>
        <taxon>Bacteroidota</taxon>
        <taxon>Flavobacteriia</taxon>
        <taxon>Flavobacteriales</taxon>
        <taxon>Flavobacteriaceae</taxon>
        <taxon>Mariniflexile</taxon>
    </lineage>
</organism>
<gene>
    <name evidence="2" type="ORF">ACFQ0I_12230</name>
</gene>
<comment type="caution">
    <text evidence="2">The sequence shown here is derived from an EMBL/GenBank/DDBJ whole genome shotgun (WGS) entry which is preliminary data.</text>
</comment>
<feature type="transmembrane region" description="Helical" evidence="1">
    <location>
        <begin position="44"/>
        <end position="66"/>
    </location>
</feature>
<keyword evidence="1" id="KW-1133">Transmembrane helix</keyword>
<evidence type="ECO:0000313" key="2">
    <source>
        <dbReference type="EMBL" id="MFD0836537.1"/>
    </source>
</evidence>
<dbReference type="RefSeq" id="WP_379942655.1">
    <property type="nucleotide sequence ID" value="NZ_JBHTIB010000012.1"/>
</dbReference>
<proteinExistence type="predicted"/>
<feature type="transmembrane region" description="Helical" evidence="1">
    <location>
        <begin position="72"/>
        <end position="90"/>
    </location>
</feature>